<organism evidence="1 2">
    <name type="scientific">Brachionus plicatilis</name>
    <name type="common">Marine rotifer</name>
    <name type="synonym">Brachionus muelleri</name>
    <dbReference type="NCBI Taxonomy" id="10195"/>
    <lineage>
        <taxon>Eukaryota</taxon>
        <taxon>Metazoa</taxon>
        <taxon>Spiralia</taxon>
        <taxon>Gnathifera</taxon>
        <taxon>Rotifera</taxon>
        <taxon>Eurotatoria</taxon>
        <taxon>Monogononta</taxon>
        <taxon>Pseudotrocha</taxon>
        <taxon>Ploima</taxon>
        <taxon>Brachionidae</taxon>
        <taxon>Brachionus</taxon>
    </lineage>
</organism>
<dbReference type="AlphaFoldDB" id="A0A3M7RGK0"/>
<dbReference type="Proteomes" id="UP000276133">
    <property type="component" value="Unassembled WGS sequence"/>
</dbReference>
<evidence type="ECO:0000313" key="1">
    <source>
        <dbReference type="EMBL" id="RNA22375.1"/>
    </source>
</evidence>
<gene>
    <name evidence="1" type="ORF">BpHYR1_028458</name>
</gene>
<evidence type="ECO:0000313" key="2">
    <source>
        <dbReference type="Proteomes" id="UP000276133"/>
    </source>
</evidence>
<dbReference type="EMBL" id="REGN01003480">
    <property type="protein sequence ID" value="RNA22375.1"/>
    <property type="molecule type" value="Genomic_DNA"/>
</dbReference>
<reference evidence="1 2" key="1">
    <citation type="journal article" date="2018" name="Sci. Rep.">
        <title>Genomic signatures of local adaptation to the degree of environmental predictability in rotifers.</title>
        <authorList>
            <person name="Franch-Gras L."/>
            <person name="Hahn C."/>
            <person name="Garcia-Roger E.M."/>
            <person name="Carmona M.J."/>
            <person name="Serra M."/>
            <person name="Gomez A."/>
        </authorList>
    </citation>
    <scope>NUCLEOTIDE SEQUENCE [LARGE SCALE GENOMIC DNA]</scope>
    <source>
        <strain evidence="1">HYR1</strain>
    </source>
</reference>
<protein>
    <submittedName>
        <fullName evidence="1">Uncharacterized protein</fullName>
    </submittedName>
</protein>
<comment type="caution">
    <text evidence="1">The sequence shown here is derived from an EMBL/GenBank/DDBJ whole genome shotgun (WGS) entry which is preliminary data.</text>
</comment>
<proteinExistence type="predicted"/>
<accession>A0A3M7RGK0</accession>
<sequence length="71" mass="7604">MGSISESSSLSSGLAVLISSNVNSSPKLKPLITWNKEGLWLCTPYNLVVVSEVLPQSLTQKLVALISTIFL</sequence>
<keyword evidence="2" id="KW-1185">Reference proteome</keyword>
<name>A0A3M7RGK0_BRAPC</name>